<dbReference type="OrthoDB" id="1491115at2"/>
<evidence type="ECO:0000313" key="2">
    <source>
        <dbReference type="Proteomes" id="UP000009235"/>
    </source>
</evidence>
<sequence>MDERTQKTLFTGDGADSWTDAAEARDKGRDLRDYIPHEAHTYFTVQTDRPTVRDYMEATNEGRDEHLLPIRIERMRQSPFAFFRGTAGLMAYDLSHEPVTGLHAQLCGDAHASNFGLFGGRLGSIVIDVNDFDETVRGPWEWDVKRLAASLILAGRQNDIDDRTCARAARHAARAYRRAVRRVSATPFLEAWRNFADESVISRTKADALADDYARALRKAARNTSERVADRWTARDDGQWTFTEDPPIRTRISPEDETDVVDALRRYTATLPPAKRPLSARYRAHDVVHRIVGTGSVGLRSYLVLLQGNGSEALVLQLKQAQRSLLAPYVPETAPTHNGQRIVEGIRIMQADSDSWLGWTNIGDRDYMVRQFRNHKADIDPARLTAKNLDDYGRLTGALLARAHCRTIDSRTLWAYLARGKHFDRAIAAHATSYAAQVETDYAEFLALVQDGELPVNNA</sequence>
<organism evidence="1 2">
    <name type="scientific">Hoyosella subflava (strain DSM 45089 / JCM 17490 / NBRC 109087 / DQS3-9A1)</name>
    <name type="common">Amycolicicoccus subflavus</name>
    <dbReference type="NCBI Taxonomy" id="443218"/>
    <lineage>
        <taxon>Bacteria</taxon>
        <taxon>Bacillati</taxon>
        <taxon>Actinomycetota</taxon>
        <taxon>Actinomycetes</taxon>
        <taxon>Mycobacteriales</taxon>
        <taxon>Hoyosellaceae</taxon>
        <taxon>Hoyosella</taxon>
    </lineage>
</organism>
<reference evidence="1 2" key="1">
    <citation type="journal article" date="2011" name="J. Bacteriol.">
        <title>Complete genome sequence of Amycolicicoccus subflavus DQS3-9A1T, an actinomycete isolated from crude oil-polluted soil.</title>
        <authorList>
            <person name="Cai M."/>
            <person name="Chen W.M."/>
            <person name="Nie Y."/>
            <person name="Chi C.Q."/>
            <person name="Wang Y.N."/>
            <person name="Tang Y.Q."/>
            <person name="Li G.Y."/>
            <person name="Wu X.L."/>
        </authorList>
    </citation>
    <scope>NUCLEOTIDE SEQUENCE [LARGE SCALE GENOMIC DNA]</scope>
    <source>
        <strain evidence="2">DSM 45089 / DQS3-9A1</strain>
    </source>
</reference>
<dbReference type="eggNOG" id="COG4320">
    <property type="taxonomic scope" value="Bacteria"/>
</dbReference>
<dbReference type="Proteomes" id="UP000009235">
    <property type="component" value="Chromosome"/>
</dbReference>
<dbReference type="Pfam" id="PF10009">
    <property type="entry name" value="DUF2252"/>
    <property type="match status" value="1"/>
</dbReference>
<evidence type="ECO:0008006" key="3">
    <source>
        <dbReference type="Google" id="ProtNLM"/>
    </source>
</evidence>
<gene>
    <name evidence="1" type="ordered locus">AS9A_3109</name>
</gene>
<accession>F6EMJ6</accession>
<dbReference type="PANTHER" id="PTHR39441:SF1">
    <property type="entry name" value="DUF2252 DOMAIN-CONTAINING PROTEIN"/>
    <property type="match status" value="1"/>
</dbReference>
<dbReference type="RefSeq" id="WP_013807903.1">
    <property type="nucleotide sequence ID" value="NC_015564.1"/>
</dbReference>
<dbReference type="PANTHER" id="PTHR39441">
    <property type="entry name" value="DUF2252 DOMAIN-CONTAINING PROTEIN"/>
    <property type="match status" value="1"/>
</dbReference>
<evidence type="ECO:0000313" key="1">
    <source>
        <dbReference type="EMBL" id="AEF41554.1"/>
    </source>
</evidence>
<protein>
    <recommendedName>
        <fullName evidence="3">DUF2252 domain-containing protein</fullName>
    </recommendedName>
</protein>
<dbReference type="KEGG" id="asd:AS9A_3109"/>
<dbReference type="STRING" id="443218.AS9A_3109"/>
<dbReference type="EMBL" id="CP002786">
    <property type="protein sequence ID" value="AEF41554.1"/>
    <property type="molecule type" value="Genomic_DNA"/>
</dbReference>
<dbReference type="HOGENOM" id="CLU_032121_0_0_11"/>
<name>F6EMJ6_HOYSD</name>
<keyword evidence="2" id="KW-1185">Reference proteome</keyword>
<dbReference type="InterPro" id="IPR018721">
    <property type="entry name" value="DUF2252"/>
</dbReference>
<dbReference type="AlphaFoldDB" id="F6EMJ6"/>
<proteinExistence type="predicted"/>